<evidence type="ECO:0000256" key="1">
    <source>
        <dbReference type="ARBA" id="ARBA00006068"/>
    </source>
</evidence>
<evidence type="ECO:0000256" key="2">
    <source>
        <dbReference type="SAM" id="MobiDB-lite"/>
    </source>
</evidence>
<feature type="region of interest" description="Disordered" evidence="2">
    <location>
        <begin position="1"/>
        <end position="45"/>
    </location>
</feature>
<dbReference type="InterPro" id="IPR027381">
    <property type="entry name" value="LytR/CpsA/Psr_C"/>
</dbReference>
<dbReference type="AlphaFoldDB" id="A0A7K0DQX2"/>
<evidence type="ECO:0000313" key="6">
    <source>
        <dbReference type="Proteomes" id="UP000431401"/>
    </source>
</evidence>
<evidence type="ECO:0000313" key="5">
    <source>
        <dbReference type="EMBL" id="MQY28170.1"/>
    </source>
</evidence>
<dbReference type="InterPro" id="IPR004474">
    <property type="entry name" value="LytR_CpsA_psr"/>
</dbReference>
<proteinExistence type="inferred from homology"/>
<dbReference type="Proteomes" id="UP000431401">
    <property type="component" value="Unassembled WGS sequence"/>
</dbReference>
<dbReference type="Gene3D" id="3.30.70.2390">
    <property type="match status" value="1"/>
</dbReference>
<dbReference type="InterPro" id="IPR050922">
    <property type="entry name" value="LytR/CpsA/Psr_CW_biosynth"/>
</dbReference>
<accession>A0A7K0DQX2</accession>
<sequence length="519" mass="53288">MPRNGSAPVLTPTGDTASTPGELPAPPRLGLRGPGPRPPCPRSAARPGRIVAAAVAVLVLAITGLAWHDTGNLIAGITRIGNLGLGGGSDGAIDILMVGIDSRTDARGAPLTADERAMLHAGDEDGATNTDTIVLIRVPNDGRSATAISIPRDSYVDIPGVGMGKINSAFGVSKAAAMDKLIGQGVPQAEAERQADQAGRRALIRAVADLTGITVDHYAEVGLLGFVLLTDAVGGVDVCLNNAVWEPMSGADFQAGEQRLDGADALGFVRQRHRLPRGDLDRIVRQQVFMASLVHQVLSARILANPKRLQELGDAVGRTVVLDDNWDALQFLRQLEDLSAGQVKFETIPVRDINGTTLDGESVVRVDPGTVRSYVAATVNTRAADPDSVDPSSVTVDVYNAGGVGGLANQVAQALATKGFRTGTVDNWIAGGIPGSRVLAGNTGDRRARAVAKALGDLPVVADAGLPEGTITVVLTADYSGPGSPAGSLFDLSGAVGTAVPVPPAPPIDAGQNGPKCVN</sequence>
<dbReference type="EMBL" id="WEGI01000008">
    <property type="protein sequence ID" value="MQY28170.1"/>
    <property type="molecule type" value="Genomic_DNA"/>
</dbReference>
<dbReference type="RefSeq" id="WP_227837995.1">
    <property type="nucleotide sequence ID" value="NZ_WEGI01000008.1"/>
</dbReference>
<dbReference type="NCBIfam" id="TIGR00350">
    <property type="entry name" value="lytR_cpsA_psr"/>
    <property type="match status" value="1"/>
</dbReference>
<organism evidence="5 6">
    <name type="scientific">Nocardia aurantia</name>
    <dbReference type="NCBI Taxonomy" id="2585199"/>
    <lineage>
        <taxon>Bacteria</taxon>
        <taxon>Bacillati</taxon>
        <taxon>Actinomycetota</taxon>
        <taxon>Actinomycetes</taxon>
        <taxon>Mycobacteriales</taxon>
        <taxon>Nocardiaceae</taxon>
        <taxon>Nocardia</taxon>
    </lineage>
</organism>
<evidence type="ECO:0000259" key="4">
    <source>
        <dbReference type="Pfam" id="PF13399"/>
    </source>
</evidence>
<feature type="domain" description="LytR/CpsA/Psr regulator C-terminal" evidence="4">
    <location>
        <begin position="393"/>
        <end position="479"/>
    </location>
</feature>
<dbReference type="PANTHER" id="PTHR33392:SF6">
    <property type="entry name" value="POLYISOPRENYL-TEICHOIC ACID--PEPTIDOGLYCAN TEICHOIC ACID TRANSFERASE TAGU"/>
    <property type="match status" value="1"/>
</dbReference>
<dbReference type="PANTHER" id="PTHR33392">
    <property type="entry name" value="POLYISOPRENYL-TEICHOIC ACID--PEPTIDOGLYCAN TEICHOIC ACID TRANSFERASE TAGU"/>
    <property type="match status" value="1"/>
</dbReference>
<comment type="similarity">
    <text evidence="1">Belongs to the LytR/CpsA/Psr (LCP) family.</text>
</comment>
<feature type="domain" description="Cell envelope-related transcriptional attenuator" evidence="3">
    <location>
        <begin position="129"/>
        <end position="298"/>
    </location>
</feature>
<dbReference type="Gene3D" id="3.40.630.190">
    <property type="entry name" value="LCP protein"/>
    <property type="match status" value="1"/>
</dbReference>
<dbReference type="Pfam" id="PF13399">
    <property type="entry name" value="LytR_C"/>
    <property type="match status" value="1"/>
</dbReference>
<reference evidence="5 6" key="1">
    <citation type="submission" date="2019-10" db="EMBL/GenBank/DDBJ databases">
        <title>Nocardia macrotermitis sp. nov. and Nocardia aurantia sp. nov., isolated from the gut of fungus growing-termite Macrotermes natalensis.</title>
        <authorList>
            <person name="Benndorf R."/>
            <person name="Schwitalla J."/>
            <person name="Martin K."/>
            <person name="De Beer W."/>
            <person name="Kaster A.-K."/>
            <person name="Vollmers J."/>
            <person name="Poulsen M."/>
            <person name="Beemelmanns C."/>
        </authorList>
    </citation>
    <scope>NUCLEOTIDE SEQUENCE [LARGE SCALE GENOMIC DNA]</scope>
    <source>
        <strain evidence="5 6">RB56</strain>
    </source>
</reference>
<name>A0A7K0DQX2_9NOCA</name>
<gene>
    <name evidence="5" type="primary">lcpA_2</name>
    <name evidence="5" type="ORF">NRB56_37530</name>
</gene>
<keyword evidence="6" id="KW-1185">Reference proteome</keyword>
<dbReference type="Pfam" id="PF03816">
    <property type="entry name" value="LytR_cpsA_psr"/>
    <property type="match status" value="1"/>
</dbReference>
<comment type="caution">
    <text evidence="5">The sequence shown here is derived from an EMBL/GenBank/DDBJ whole genome shotgun (WGS) entry which is preliminary data.</text>
</comment>
<evidence type="ECO:0000259" key="3">
    <source>
        <dbReference type="Pfam" id="PF03816"/>
    </source>
</evidence>
<protein>
    <submittedName>
        <fullName evidence="5">Cell wall biosynthesis protein LcpA</fullName>
    </submittedName>
</protein>